<comment type="caution">
    <text evidence="7">The sequence shown here is derived from an EMBL/GenBank/DDBJ whole genome shotgun (WGS) entry which is preliminary data.</text>
</comment>
<evidence type="ECO:0000256" key="5">
    <source>
        <dbReference type="PIRSR" id="PIRSR036492-1"/>
    </source>
</evidence>
<proteinExistence type="inferred from homology"/>
<evidence type="ECO:0000313" key="7">
    <source>
        <dbReference type="EMBL" id="KAL3077939.1"/>
    </source>
</evidence>
<dbReference type="CDD" id="cd07087">
    <property type="entry name" value="ALDH_F3-13-14_CALDH-like"/>
    <property type="match status" value="1"/>
</dbReference>
<keyword evidence="2 4" id="KW-0560">Oxidoreductase</keyword>
<comment type="similarity">
    <text evidence="1 4">Belongs to the aldehyde dehydrogenase family.</text>
</comment>
<dbReference type="SUPFAM" id="SSF53720">
    <property type="entry name" value="ALDH-like"/>
    <property type="match status" value="1"/>
</dbReference>
<evidence type="ECO:0000256" key="1">
    <source>
        <dbReference type="ARBA" id="ARBA00009986"/>
    </source>
</evidence>
<dbReference type="Gene3D" id="3.40.605.10">
    <property type="entry name" value="Aldehyde Dehydrogenase, Chain A, domain 1"/>
    <property type="match status" value="1"/>
</dbReference>
<dbReference type="InterPro" id="IPR016161">
    <property type="entry name" value="Ald_DH/histidinol_DH"/>
</dbReference>
<dbReference type="FunFam" id="3.40.309.10:FF:000003">
    <property type="entry name" value="Aldehyde dehydrogenase"/>
    <property type="match status" value="1"/>
</dbReference>
<evidence type="ECO:0000313" key="8">
    <source>
        <dbReference type="Proteomes" id="UP001620645"/>
    </source>
</evidence>
<keyword evidence="3" id="KW-0520">NAD</keyword>
<accession>A0ABD2ICD3</accession>
<feature type="active site" evidence="5">
    <location>
        <position position="209"/>
    </location>
</feature>
<dbReference type="FunFam" id="3.40.605.10:FF:000004">
    <property type="entry name" value="Aldehyde dehydrogenase"/>
    <property type="match status" value="1"/>
</dbReference>
<dbReference type="AlphaFoldDB" id="A0ABD2ICD3"/>
<dbReference type="PIRSF" id="PIRSF036492">
    <property type="entry name" value="ALDH"/>
    <property type="match status" value="1"/>
</dbReference>
<dbReference type="Pfam" id="PF00171">
    <property type="entry name" value="Aldedh"/>
    <property type="match status" value="1"/>
</dbReference>
<dbReference type="GO" id="GO:0016620">
    <property type="term" value="F:oxidoreductase activity, acting on the aldehyde or oxo group of donors, NAD or NADP as acceptor"/>
    <property type="evidence" value="ECO:0007669"/>
    <property type="project" value="UniProtKB-ARBA"/>
</dbReference>
<evidence type="ECO:0000256" key="2">
    <source>
        <dbReference type="ARBA" id="ARBA00023002"/>
    </source>
</evidence>
<name>A0ABD2ICD3_HETSC</name>
<gene>
    <name evidence="7" type="ORF">niasHS_013468</name>
</gene>
<feature type="active site" evidence="5">
    <location>
        <position position="243"/>
    </location>
</feature>
<evidence type="ECO:0000256" key="3">
    <source>
        <dbReference type="ARBA" id="ARBA00023027"/>
    </source>
</evidence>
<keyword evidence="8" id="KW-1185">Reference proteome</keyword>
<evidence type="ECO:0000259" key="6">
    <source>
        <dbReference type="Pfam" id="PF00171"/>
    </source>
</evidence>
<dbReference type="PANTHER" id="PTHR43570">
    <property type="entry name" value="ALDEHYDE DEHYDROGENASE"/>
    <property type="match status" value="1"/>
</dbReference>
<dbReference type="InterPro" id="IPR016163">
    <property type="entry name" value="Ald_DH_C"/>
</dbReference>
<dbReference type="Gene3D" id="3.40.309.10">
    <property type="entry name" value="Aldehyde Dehydrogenase, Chain A, domain 2"/>
    <property type="match status" value="1"/>
</dbReference>
<dbReference type="EMBL" id="JBICCN010000319">
    <property type="protein sequence ID" value="KAL3077939.1"/>
    <property type="molecule type" value="Genomic_DNA"/>
</dbReference>
<reference evidence="7 8" key="1">
    <citation type="submission" date="2024-10" db="EMBL/GenBank/DDBJ databases">
        <authorList>
            <person name="Kim D."/>
        </authorList>
    </citation>
    <scope>NUCLEOTIDE SEQUENCE [LARGE SCALE GENOMIC DNA]</scope>
    <source>
        <strain evidence="7">Taebaek</strain>
    </source>
</reference>
<dbReference type="InterPro" id="IPR012394">
    <property type="entry name" value="Aldehyde_DH_NAD(P)"/>
</dbReference>
<dbReference type="Proteomes" id="UP001620645">
    <property type="component" value="Unassembled WGS sequence"/>
</dbReference>
<dbReference type="InterPro" id="IPR016162">
    <property type="entry name" value="Ald_DH_N"/>
</dbReference>
<organism evidence="7 8">
    <name type="scientific">Heterodera schachtii</name>
    <name type="common">Sugarbeet cyst nematode worm</name>
    <name type="synonym">Tylenchus schachtii</name>
    <dbReference type="NCBI Taxonomy" id="97005"/>
    <lineage>
        <taxon>Eukaryota</taxon>
        <taxon>Metazoa</taxon>
        <taxon>Ecdysozoa</taxon>
        <taxon>Nematoda</taxon>
        <taxon>Chromadorea</taxon>
        <taxon>Rhabditida</taxon>
        <taxon>Tylenchina</taxon>
        <taxon>Tylenchomorpha</taxon>
        <taxon>Tylenchoidea</taxon>
        <taxon>Heteroderidae</taxon>
        <taxon>Heteroderinae</taxon>
        <taxon>Heterodera</taxon>
    </lineage>
</organism>
<evidence type="ECO:0000256" key="4">
    <source>
        <dbReference type="PIRNR" id="PIRNR036492"/>
    </source>
</evidence>
<dbReference type="PANTHER" id="PTHR43570:SF16">
    <property type="entry name" value="ALDEHYDE DEHYDROGENASE TYPE III, ISOFORM Q"/>
    <property type="match status" value="1"/>
</dbReference>
<dbReference type="InterPro" id="IPR015590">
    <property type="entry name" value="Aldehyde_DH_dom"/>
</dbReference>
<sequence>MTSEDASKIVTEQRNFFKTGATRAAAFRKEQLKKMREMIVQNKDKICDAIYKDLRRNKETNMKMEVDGPLQAIDYCLSELDEWMKPQKLEDHQLGKPLVIFEPKGVVLVITAWNYPAALAFQPAIEAIAAGNTVVIKPSEVSPNTSKLLKEMFDATFDKKFIAVVEGAAPETQALLDQRFDHIFYTGSSSIAKLIMQAAAKNLTPVTLELGGKCPVVVENDADLEKAALRIAEGKWLNSGQTCLAPDYVMTTAEMKPKLVNALQKSIQTLYGENPKKSEQYSRMVNQRHFDRVKALLDKTNGKVLYKNGEPDRDDVFIPPVLVDTDLKDALMQEEVFGPVLPILTVKGLDEAMDVINDGEKPLGAYLFTNDQQKVDKFLNETSSGGVTINDILKHVFVRDLPFGGVGNSGMGSYHGKHGFVQLSHAKAVLKRSD</sequence>
<protein>
    <recommendedName>
        <fullName evidence="4">Aldehyde dehydrogenase</fullName>
    </recommendedName>
</protein>
<feature type="domain" description="Aldehyde dehydrogenase" evidence="6">
    <location>
        <begin position="2"/>
        <end position="429"/>
    </location>
</feature>